<dbReference type="PANTHER" id="PTHR34825:SF1">
    <property type="entry name" value="AAA-ATPASE-LIKE DOMAIN-CONTAINING PROTEIN"/>
    <property type="match status" value="1"/>
</dbReference>
<evidence type="ECO:0000313" key="2">
    <source>
        <dbReference type="EMBL" id="QOW61275.1"/>
    </source>
</evidence>
<keyword evidence="2" id="KW-0547">Nucleotide-binding</keyword>
<sequence>MDFNRKLPIGVQSFKVLRDENYLYVDKTEFITKLVSSNRVYFLSRPRRFGKSLFLSTLKAYFLGQKELFKQLAIEHYENAKDEPWREYPVFYFDFNVGKYTDNTALDERLNFLLNEIETEYGIKPEEKKSFASRFETAIKSVYGTTGKQVVVLVDEYDKPILQTMNVNETLNEEYRATLKAFYSVLKSTDQYVRFAFLTGVTKFSKVSIFSDLNNLNDISLNPDFAGICGINQTELERIFQPEIQKLAEKHELSYERCIQKLKQNYDGYCFSPGTENMYNPFSLLNVFYAKQFEYYWFATGTPTFLVEALKQMHYNIPDLDGHVEMDAAGLSDYRANSGSAIPILFQAGYLTIKDYDNTVRLYTLGFPNDEVRYGFLYNLLPSYSNVLYSDAAFSVAQFYRDIIAGRVNEFMQRLKSIMASVPYDTVKKESTESIALREHNFQICVYLVFALMGQFVKTETPSSTGRSDCTVETETAVYIFEFKLKDSAAAALQQIKEKNYAERYRAGNKKIVLIGVSFNAEEKTVGEWIIEEA</sequence>
<dbReference type="SUPFAM" id="SSF52540">
    <property type="entry name" value="P-loop containing nucleoside triphosphate hydrolases"/>
    <property type="match status" value="1"/>
</dbReference>
<dbReference type="RefSeq" id="WP_194076732.1">
    <property type="nucleotide sequence ID" value="NZ_CP061839.1"/>
</dbReference>
<reference evidence="2 3" key="1">
    <citation type="submission" date="2020-09" db="EMBL/GenBank/DDBJ databases">
        <title>Characterization of Treponema spp. from bovine digital dermatitis in Korea.</title>
        <authorList>
            <person name="Espiritu H.M."/>
            <person name="Cho Y.I."/>
            <person name="Mamuad L."/>
        </authorList>
    </citation>
    <scope>NUCLEOTIDE SEQUENCE [LARGE SCALE GENOMIC DNA]</scope>
    <source>
        <strain evidence="2 3">KS1</strain>
    </source>
</reference>
<evidence type="ECO:0000313" key="3">
    <source>
        <dbReference type="Proteomes" id="UP000593915"/>
    </source>
</evidence>
<dbReference type="PANTHER" id="PTHR34825">
    <property type="entry name" value="CONSERVED PROTEIN, WITH A WEAK D-GALACTARATE DEHYDRATASE/ALTRONATE HYDROLASE DOMAIN"/>
    <property type="match status" value="1"/>
</dbReference>
<dbReference type="Proteomes" id="UP000593915">
    <property type="component" value="Chromosome"/>
</dbReference>
<name>A0A7S6WQ73_9SPIR</name>
<dbReference type="Pfam" id="PF09820">
    <property type="entry name" value="AAA-ATPase_like"/>
    <property type="match status" value="1"/>
</dbReference>
<feature type="domain" description="AAA-ATPase-like" evidence="1">
    <location>
        <begin position="8"/>
        <end position="210"/>
    </location>
</feature>
<dbReference type="Pfam" id="PF08011">
    <property type="entry name" value="PDDEXK_9"/>
    <property type="match status" value="1"/>
</dbReference>
<evidence type="ECO:0000259" key="1">
    <source>
        <dbReference type="Pfam" id="PF09820"/>
    </source>
</evidence>
<proteinExistence type="predicted"/>
<dbReference type="AlphaFoldDB" id="A0A7S6WQ73"/>
<protein>
    <submittedName>
        <fullName evidence="2">ATP-binding protein</fullName>
    </submittedName>
</protein>
<dbReference type="InterPro" id="IPR027417">
    <property type="entry name" value="P-loop_NTPase"/>
</dbReference>
<dbReference type="EMBL" id="CP061839">
    <property type="protein sequence ID" value="QOW61275.1"/>
    <property type="molecule type" value="Genomic_DNA"/>
</dbReference>
<accession>A0A7S6WQ73</accession>
<dbReference type="GO" id="GO:0005524">
    <property type="term" value="F:ATP binding"/>
    <property type="evidence" value="ECO:0007669"/>
    <property type="project" value="UniProtKB-KW"/>
</dbReference>
<keyword evidence="2" id="KW-0067">ATP-binding</keyword>
<dbReference type="InterPro" id="IPR012547">
    <property type="entry name" value="PDDEXK_9"/>
</dbReference>
<organism evidence="2 3">
    <name type="scientific">Treponema pedis</name>
    <dbReference type="NCBI Taxonomy" id="409322"/>
    <lineage>
        <taxon>Bacteria</taxon>
        <taxon>Pseudomonadati</taxon>
        <taxon>Spirochaetota</taxon>
        <taxon>Spirochaetia</taxon>
        <taxon>Spirochaetales</taxon>
        <taxon>Treponemataceae</taxon>
        <taxon>Treponema</taxon>
    </lineage>
</organism>
<gene>
    <name evidence="2" type="ORF">IFE08_02435</name>
</gene>
<dbReference type="InterPro" id="IPR018631">
    <property type="entry name" value="AAA-ATPase-like_dom"/>
</dbReference>